<gene>
    <name evidence="1" type="ORF">D6D85_12995</name>
</gene>
<evidence type="ECO:0000313" key="2">
    <source>
        <dbReference type="Proteomes" id="UP000277582"/>
    </source>
</evidence>
<accession>A0A429GFT9</accession>
<comment type="caution">
    <text evidence="1">The sequence shown here is derived from an EMBL/GenBank/DDBJ whole genome shotgun (WGS) entry which is preliminary data.</text>
</comment>
<proteinExistence type="predicted"/>
<organism evidence="1 2">
    <name type="scientific">Candidatus Methanodesulfokora washburnensis</name>
    <dbReference type="NCBI Taxonomy" id="2478471"/>
    <lineage>
        <taxon>Archaea</taxon>
        <taxon>Thermoproteota</taxon>
        <taxon>Candidatus Korarchaeia</taxon>
        <taxon>Candidatus Korarchaeia incertae sedis</taxon>
        <taxon>Candidatus Methanodesulfokora</taxon>
    </lineage>
</organism>
<evidence type="ECO:0000313" key="1">
    <source>
        <dbReference type="EMBL" id="RSN72643.1"/>
    </source>
</evidence>
<keyword evidence="2" id="KW-1185">Reference proteome</keyword>
<name>A0A429GFT9_9CREN</name>
<dbReference type="RefSeq" id="WP_125672387.1">
    <property type="nucleotide sequence ID" value="NZ_RCOS01000145.1"/>
</dbReference>
<dbReference type="AlphaFoldDB" id="A0A429GFT9"/>
<protein>
    <submittedName>
        <fullName evidence="1">Uncharacterized protein</fullName>
    </submittedName>
</protein>
<reference evidence="1 2" key="1">
    <citation type="submission" date="2018-10" db="EMBL/GenBank/DDBJ databases">
        <title>Co-occurring genomic capacity for anaerobic methane metabolism and dissimilatory sulfite reduction discovered in the Korarchaeota.</title>
        <authorList>
            <person name="Mckay L.J."/>
            <person name="Dlakic M."/>
            <person name="Fields M.W."/>
            <person name="Delmont T.O."/>
            <person name="Eren A.M."/>
            <person name="Jay Z.J."/>
            <person name="Klingelsmith K.B."/>
            <person name="Rusch D.B."/>
            <person name="Inskeep W.P."/>
        </authorList>
    </citation>
    <scope>NUCLEOTIDE SEQUENCE [LARGE SCALE GENOMIC DNA]</scope>
    <source>
        <strain evidence="1 2">MDKW</strain>
    </source>
</reference>
<dbReference type="Proteomes" id="UP000277582">
    <property type="component" value="Unassembled WGS sequence"/>
</dbReference>
<sequence>MKVSTEKYMEVVRRLGRAKEGVFIKTWDNFVVFEFQEHYVIMDEDRNRVCCIAHSKVEALNFLMKGGI</sequence>
<dbReference type="EMBL" id="RCOS01000145">
    <property type="protein sequence ID" value="RSN72643.1"/>
    <property type="molecule type" value="Genomic_DNA"/>
</dbReference>